<accession>A0A1F8HAP3</accession>
<sequence>MAVVLRERDGKVVAIPPANDPDDCGQSAANRNPSGDCPAGATAGSLRAGTIGIGRAFSRRTRPASYRVPSQSWPVTTSHRPTRYLQPRSSGPSQIAGFFMKKLQYFKYLIQTDKLSACPLKKAFA</sequence>
<evidence type="ECO:0000313" key="2">
    <source>
        <dbReference type="EMBL" id="OGN34250.1"/>
    </source>
</evidence>
<dbReference type="AlphaFoldDB" id="A0A1F8HAP3"/>
<protein>
    <submittedName>
        <fullName evidence="2">Uncharacterized protein</fullName>
    </submittedName>
</protein>
<feature type="region of interest" description="Disordered" evidence="1">
    <location>
        <begin position="62"/>
        <end position="91"/>
    </location>
</feature>
<feature type="compositionally biased region" description="Polar residues" evidence="1">
    <location>
        <begin position="68"/>
        <end position="79"/>
    </location>
</feature>
<comment type="caution">
    <text evidence="2">The sequence shown here is derived from an EMBL/GenBank/DDBJ whole genome shotgun (WGS) entry which is preliminary data.</text>
</comment>
<reference evidence="2 3" key="1">
    <citation type="journal article" date="2016" name="Nat. Commun.">
        <title>Thousands of microbial genomes shed light on interconnected biogeochemical processes in an aquifer system.</title>
        <authorList>
            <person name="Anantharaman K."/>
            <person name="Brown C.T."/>
            <person name="Hug L.A."/>
            <person name="Sharon I."/>
            <person name="Castelle C.J."/>
            <person name="Probst A.J."/>
            <person name="Thomas B.C."/>
            <person name="Singh A."/>
            <person name="Wilkins M.J."/>
            <person name="Karaoz U."/>
            <person name="Brodie E.L."/>
            <person name="Williams K.H."/>
            <person name="Hubbard S.S."/>
            <person name="Banfield J.F."/>
        </authorList>
    </citation>
    <scope>NUCLEOTIDE SEQUENCE [LARGE SCALE GENOMIC DNA]</scope>
</reference>
<proteinExistence type="predicted"/>
<evidence type="ECO:0000313" key="3">
    <source>
        <dbReference type="Proteomes" id="UP000177745"/>
    </source>
</evidence>
<organism evidence="2 3">
    <name type="scientific">Candidatus Yanofskybacteria bacterium RIFCSPLOWO2_12_FULL_43_11b</name>
    <dbReference type="NCBI Taxonomy" id="1802710"/>
    <lineage>
        <taxon>Bacteria</taxon>
        <taxon>Candidatus Yanofskyibacteriota</taxon>
    </lineage>
</organism>
<dbReference type="Proteomes" id="UP000177745">
    <property type="component" value="Unassembled WGS sequence"/>
</dbReference>
<feature type="region of interest" description="Disordered" evidence="1">
    <location>
        <begin position="15"/>
        <end position="42"/>
    </location>
</feature>
<evidence type="ECO:0000256" key="1">
    <source>
        <dbReference type="SAM" id="MobiDB-lite"/>
    </source>
</evidence>
<name>A0A1F8HAP3_9BACT</name>
<dbReference type="EMBL" id="MGKY01000003">
    <property type="protein sequence ID" value="OGN34250.1"/>
    <property type="molecule type" value="Genomic_DNA"/>
</dbReference>
<gene>
    <name evidence="2" type="ORF">A3G51_00040</name>
</gene>